<proteinExistence type="predicted"/>
<gene>
    <name evidence="1" type="ORF">GSI_04509</name>
</gene>
<protein>
    <submittedName>
        <fullName evidence="1">Uncharacterized protein</fullName>
    </submittedName>
</protein>
<reference evidence="1 2" key="1">
    <citation type="journal article" date="2015" name="Sci. Rep.">
        <title>Chromosome-level genome map provides insights into diverse defense mechanisms in the medicinal fungus Ganoderma sinense.</title>
        <authorList>
            <person name="Zhu Y."/>
            <person name="Xu J."/>
            <person name="Sun C."/>
            <person name="Zhou S."/>
            <person name="Xu H."/>
            <person name="Nelson D.R."/>
            <person name="Qian J."/>
            <person name="Song J."/>
            <person name="Luo H."/>
            <person name="Xiang L."/>
            <person name="Li Y."/>
            <person name="Xu Z."/>
            <person name="Ji A."/>
            <person name="Wang L."/>
            <person name="Lu S."/>
            <person name="Hayward A."/>
            <person name="Sun W."/>
            <person name="Li X."/>
            <person name="Schwartz D.C."/>
            <person name="Wang Y."/>
            <person name="Chen S."/>
        </authorList>
    </citation>
    <scope>NUCLEOTIDE SEQUENCE [LARGE SCALE GENOMIC DNA]</scope>
    <source>
        <strain evidence="1 2">ZZ0214-1</strain>
    </source>
</reference>
<sequence length="90" mass="9550">MTFLASNPDISDTIAQYTAAFSDNCFLFAVVGLEGMEVERRSINVADTFGSLSIIIDPADWDDDHDDGGVDYPLATFDASPSPDEGGAAN</sequence>
<evidence type="ECO:0000313" key="1">
    <source>
        <dbReference type="EMBL" id="PIL33060.1"/>
    </source>
</evidence>
<dbReference type="EMBL" id="AYKW01000008">
    <property type="protein sequence ID" value="PIL33060.1"/>
    <property type="molecule type" value="Genomic_DNA"/>
</dbReference>
<comment type="caution">
    <text evidence="1">The sequence shown here is derived from an EMBL/GenBank/DDBJ whole genome shotgun (WGS) entry which is preliminary data.</text>
</comment>
<keyword evidence="2" id="KW-1185">Reference proteome</keyword>
<evidence type="ECO:0000313" key="2">
    <source>
        <dbReference type="Proteomes" id="UP000230002"/>
    </source>
</evidence>
<accession>A0A2G8SH09</accession>
<dbReference type="AlphaFoldDB" id="A0A2G8SH09"/>
<name>A0A2G8SH09_9APHY</name>
<dbReference type="Proteomes" id="UP000230002">
    <property type="component" value="Unassembled WGS sequence"/>
</dbReference>
<organism evidence="1 2">
    <name type="scientific">Ganoderma sinense ZZ0214-1</name>
    <dbReference type="NCBI Taxonomy" id="1077348"/>
    <lineage>
        <taxon>Eukaryota</taxon>
        <taxon>Fungi</taxon>
        <taxon>Dikarya</taxon>
        <taxon>Basidiomycota</taxon>
        <taxon>Agaricomycotina</taxon>
        <taxon>Agaricomycetes</taxon>
        <taxon>Polyporales</taxon>
        <taxon>Polyporaceae</taxon>
        <taxon>Ganoderma</taxon>
    </lineage>
</organism>